<name>A0A828PZG8_ACTPL</name>
<feature type="non-terminal residue" evidence="3">
    <location>
        <position position="1"/>
    </location>
</feature>
<protein>
    <submittedName>
        <fullName evidence="3">Ribosomal protein S12 methylthiotransferase rimO</fullName>
    </submittedName>
</protein>
<dbReference type="InterPro" id="IPR002792">
    <property type="entry name" value="TRAM_dom"/>
</dbReference>
<feature type="domain" description="TRAM" evidence="2">
    <location>
        <begin position="31"/>
        <end position="97"/>
    </location>
</feature>
<dbReference type="PANTHER" id="PTHR43837">
    <property type="entry name" value="RIBOSOMAL PROTEIN S12 METHYLTHIOTRANSFERASE RIMO"/>
    <property type="match status" value="1"/>
</dbReference>
<proteinExistence type="predicted"/>
<keyword evidence="1 3" id="KW-0808">Transferase</keyword>
<dbReference type="PROSITE" id="PS50926">
    <property type="entry name" value="TRAM"/>
    <property type="match status" value="1"/>
</dbReference>
<dbReference type="InterPro" id="IPR005840">
    <property type="entry name" value="Ribosomal_uS12_MeSTrfase_RimO"/>
</dbReference>
<dbReference type="AlphaFoldDB" id="A0A828PZG8"/>
<evidence type="ECO:0000313" key="3">
    <source>
        <dbReference type="EMBL" id="EFM91326.1"/>
    </source>
</evidence>
<evidence type="ECO:0000259" key="2">
    <source>
        <dbReference type="PROSITE" id="PS50926"/>
    </source>
</evidence>
<dbReference type="FunFam" id="2.40.50.140:FF:000060">
    <property type="entry name" value="Ribosomal protein S12 methylthiotransferase RimO"/>
    <property type="match status" value="1"/>
</dbReference>
<sequence length="97" mass="10885">EMADQVSEDVKEERFHRFMQVQQRISAARLQQKVGKTLAVIIDEIDEEGIIGRSMADAPEIDGVVYVDNLSEQEVKVGQVISVSITNADEYDLWGTC</sequence>
<evidence type="ECO:0000256" key="1">
    <source>
        <dbReference type="ARBA" id="ARBA00022679"/>
    </source>
</evidence>
<dbReference type="Proteomes" id="UP000005341">
    <property type="component" value="Unassembled WGS sequence"/>
</dbReference>
<dbReference type="Gene3D" id="2.40.50.140">
    <property type="entry name" value="Nucleic acid-binding proteins"/>
    <property type="match status" value="1"/>
</dbReference>
<dbReference type="PANTHER" id="PTHR43837:SF1">
    <property type="entry name" value="RIBOSOMAL PROTEIN US12 METHYLTHIOTRANSFERASE RIMO"/>
    <property type="match status" value="1"/>
</dbReference>
<dbReference type="Pfam" id="PF18693">
    <property type="entry name" value="TRAM_2"/>
    <property type="match status" value="1"/>
</dbReference>
<dbReference type="GO" id="GO:0005829">
    <property type="term" value="C:cytosol"/>
    <property type="evidence" value="ECO:0007669"/>
    <property type="project" value="TreeGrafter"/>
</dbReference>
<organism evidence="3 4">
    <name type="scientific">Actinobacillus pleuropneumoniae serovar 6 str. Femo</name>
    <dbReference type="NCBI Taxonomy" id="754256"/>
    <lineage>
        <taxon>Bacteria</taxon>
        <taxon>Pseudomonadati</taxon>
        <taxon>Pseudomonadota</taxon>
        <taxon>Gammaproteobacteria</taxon>
        <taxon>Pasteurellales</taxon>
        <taxon>Pasteurellaceae</taxon>
        <taxon>Actinobacillus</taxon>
    </lineage>
</organism>
<evidence type="ECO:0000313" key="4">
    <source>
        <dbReference type="Proteomes" id="UP000005341"/>
    </source>
</evidence>
<dbReference type="GO" id="GO:0035599">
    <property type="term" value="F:aspartic acid methylthiotransferase activity"/>
    <property type="evidence" value="ECO:0007669"/>
    <property type="project" value="TreeGrafter"/>
</dbReference>
<reference evidence="3 4" key="1">
    <citation type="journal article" date="2010" name="J. Bacteriol.">
        <title>Comparative genomic characterization of Actinobacillus pleuropneumoniae.</title>
        <authorList>
            <person name="Xu Z."/>
            <person name="Chen X."/>
            <person name="Li L."/>
            <person name="Li T."/>
            <person name="Wang S."/>
            <person name="Chen H."/>
            <person name="Zhou R."/>
        </authorList>
    </citation>
    <scope>NUCLEOTIDE SEQUENCE [LARGE SCALE GENOMIC DNA]</scope>
    <source>
        <strain evidence="3 4">Femo</strain>
    </source>
</reference>
<comment type="caution">
    <text evidence="3">The sequence shown here is derived from an EMBL/GenBank/DDBJ whole genome shotgun (WGS) entry which is preliminary data.</text>
</comment>
<dbReference type="EMBL" id="ADOG01000034">
    <property type="protein sequence ID" value="EFM91326.1"/>
    <property type="molecule type" value="Genomic_DNA"/>
</dbReference>
<gene>
    <name evidence="3" type="ORF">appser6_17970</name>
</gene>
<keyword evidence="3" id="KW-0687">Ribonucleoprotein</keyword>
<dbReference type="GO" id="GO:0051539">
    <property type="term" value="F:4 iron, 4 sulfur cluster binding"/>
    <property type="evidence" value="ECO:0007669"/>
    <property type="project" value="InterPro"/>
</dbReference>
<dbReference type="InterPro" id="IPR012340">
    <property type="entry name" value="NA-bd_OB-fold"/>
</dbReference>
<dbReference type="GO" id="GO:0005840">
    <property type="term" value="C:ribosome"/>
    <property type="evidence" value="ECO:0007669"/>
    <property type="project" value="UniProtKB-KW"/>
</dbReference>
<keyword evidence="3" id="KW-0689">Ribosomal protein</keyword>
<accession>A0A828PZG8</accession>